<comment type="domain">
    <text evidence="2">A Gly-cisPro motif from one monomer fits into the active site of the other monomer to allow specific chiral rejection of L-amino acids.</text>
</comment>
<dbReference type="GO" id="GO:0000049">
    <property type="term" value="F:tRNA binding"/>
    <property type="evidence" value="ECO:0007669"/>
    <property type="project" value="UniProtKB-UniRule"/>
</dbReference>
<keyword evidence="2" id="KW-0820">tRNA-binding</keyword>
<dbReference type="GO" id="GO:0051500">
    <property type="term" value="F:D-tyrosyl-tRNA(Tyr) deacylase activity"/>
    <property type="evidence" value="ECO:0007669"/>
    <property type="project" value="TreeGrafter"/>
</dbReference>
<dbReference type="InterPro" id="IPR003732">
    <property type="entry name" value="Daa-tRNA_deacyls_DTD"/>
</dbReference>
<accession>A0A2J6WFT4</accession>
<dbReference type="CDD" id="cd00563">
    <property type="entry name" value="Dtyr_deacylase"/>
    <property type="match status" value="1"/>
</dbReference>
<dbReference type="FunFam" id="3.50.80.10:FF:000001">
    <property type="entry name" value="D-aminoacyl-tRNA deacylase"/>
    <property type="match status" value="1"/>
</dbReference>
<comment type="catalytic activity">
    <reaction evidence="2">
        <text>glycyl-tRNA(Ala) + H2O = tRNA(Ala) + glycine + H(+)</text>
        <dbReference type="Rhea" id="RHEA:53744"/>
        <dbReference type="Rhea" id="RHEA-COMP:9657"/>
        <dbReference type="Rhea" id="RHEA-COMP:13640"/>
        <dbReference type="ChEBI" id="CHEBI:15377"/>
        <dbReference type="ChEBI" id="CHEBI:15378"/>
        <dbReference type="ChEBI" id="CHEBI:57305"/>
        <dbReference type="ChEBI" id="CHEBI:78442"/>
        <dbReference type="ChEBI" id="CHEBI:78522"/>
    </reaction>
</comment>
<evidence type="ECO:0000313" key="6">
    <source>
        <dbReference type="Proteomes" id="UP000237040"/>
    </source>
</evidence>
<dbReference type="GO" id="GO:0043908">
    <property type="term" value="F:Ser(Gly)-tRNA(Ala) hydrolase activity"/>
    <property type="evidence" value="ECO:0007669"/>
    <property type="project" value="UniProtKB-UniRule"/>
</dbReference>
<protein>
    <recommendedName>
        <fullName evidence="2">D-aminoacyl-tRNA deacylase</fullName>
        <shortName evidence="2">DTD</shortName>
        <ecNumber evidence="2">3.1.1.96</ecNumber>
    </recommendedName>
    <alternativeName>
        <fullName evidence="2">Gly-tRNA(Ala) deacylase</fullName>
        <ecNumber evidence="2">3.1.1.-</ecNumber>
    </alternativeName>
</protein>
<comment type="caution">
    <text evidence="3">The sequence shown here is derived from an EMBL/GenBank/DDBJ whole genome shotgun (WGS) entry which is preliminary data.</text>
</comment>
<dbReference type="EC" id="3.1.1.96" evidence="2"/>
<dbReference type="Pfam" id="PF02580">
    <property type="entry name" value="Tyr_Deacylase"/>
    <property type="match status" value="1"/>
</dbReference>
<dbReference type="GO" id="GO:0106026">
    <property type="term" value="F:Gly-tRNA(Ala) deacylase activity"/>
    <property type="evidence" value="ECO:0007669"/>
    <property type="project" value="UniProtKB-UniRule"/>
</dbReference>
<sequence>MRVVLQRVKKSKVKVNNEVVSEIGVGLLALVGIEKGDTEEVLNWVANKIVNMRIFEDNEGKMNLSVRDIQGEILLVSQFTLLAYIKKGNRPSFTDAMEENLAREYFDKFVSMVKNLYPSLKTGVFKAHMEVELTNDGPVTIIIERHPKDTDSISQVKNNFEN</sequence>
<dbReference type="Proteomes" id="UP000237040">
    <property type="component" value="Unassembled WGS sequence"/>
</dbReference>
<dbReference type="PANTHER" id="PTHR10472:SF5">
    <property type="entry name" value="D-AMINOACYL-TRNA DEACYLASE 1"/>
    <property type="match status" value="1"/>
</dbReference>
<gene>
    <name evidence="2" type="primary">dtd</name>
    <name evidence="4" type="ORF">C0175_04915</name>
    <name evidence="3" type="ORF">C0189_00520</name>
</gene>
<dbReference type="AlphaFoldDB" id="A0A2J6WFT4"/>
<dbReference type="EMBL" id="PNIL01000006">
    <property type="protein sequence ID" value="PMP68793.1"/>
    <property type="molecule type" value="Genomic_DNA"/>
</dbReference>
<comment type="subcellular location">
    <subcellularLocation>
        <location evidence="2">Cytoplasm</location>
    </subcellularLocation>
</comment>
<keyword evidence="2" id="KW-0963">Cytoplasm</keyword>
<comment type="subunit">
    <text evidence="2">Homodimer.</text>
</comment>
<dbReference type="SUPFAM" id="SSF69500">
    <property type="entry name" value="DTD-like"/>
    <property type="match status" value="1"/>
</dbReference>
<reference evidence="5 6" key="1">
    <citation type="submission" date="2018-01" db="EMBL/GenBank/DDBJ databases">
        <title>Metagenomic assembled genomes from two thermal pools in the Uzon Caldera, Kamchatka, Russia.</title>
        <authorList>
            <person name="Wilkins L."/>
            <person name="Ettinger C."/>
        </authorList>
    </citation>
    <scope>NUCLEOTIDE SEQUENCE [LARGE SCALE GENOMIC DNA]</scope>
    <source>
        <strain evidence="4">ARK-10</strain>
        <strain evidence="3">ZAV-07</strain>
    </source>
</reference>
<keyword evidence="2" id="KW-0378">Hydrolase</keyword>
<dbReference type="EMBL" id="PNIX01000289">
    <property type="protein sequence ID" value="PMP81720.1"/>
    <property type="molecule type" value="Genomic_DNA"/>
</dbReference>
<name>A0A2J6WFT4_9BACT</name>
<dbReference type="Proteomes" id="UP000236910">
    <property type="component" value="Unassembled WGS sequence"/>
</dbReference>
<organism evidence="3 6">
    <name type="scientific">Caldisericum exile</name>
    <dbReference type="NCBI Taxonomy" id="693075"/>
    <lineage>
        <taxon>Bacteria</taxon>
        <taxon>Pseudomonadati</taxon>
        <taxon>Caldisericota/Cryosericota group</taxon>
        <taxon>Caldisericota</taxon>
        <taxon>Caldisericia</taxon>
        <taxon>Caldisericales</taxon>
        <taxon>Caldisericaceae</taxon>
        <taxon>Caldisericum</taxon>
    </lineage>
</organism>
<dbReference type="GO" id="GO:0019478">
    <property type="term" value="P:D-amino acid catabolic process"/>
    <property type="evidence" value="ECO:0007669"/>
    <property type="project" value="UniProtKB-UniRule"/>
</dbReference>
<evidence type="ECO:0000256" key="2">
    <source>
        <dbReference type="HAMAP-Rule" id="MF_00518"/>
    </source>
</evidence>
<proteinExistence type="inferred from homology"/>
<evidence type="ECO:0000313" key="5">
    <source>
        <dbReference type="Proteomes" id="UP000236910"/>
    </source>
</evidence>
<dbReference type="NCBIfam" id="TIGR00256">
    <property type="entry name" value="D-aminoacyl-tRNA deacylase"/>
    <property type="match status" value="1"/>
</dbReference>
<dbReference type="Gene3D" id="3.50.80.10">
    <property type="entry name" value="D-tyrosyl-tRNA(Tyr) deacylase"/>
    <property type="match status" value="1"/>
</dbReference>
<dbReference type="EC" id="3.1.1.-" evidence="2"/>
<feature type="short sequence motif" description="Gly-cisPro motif, important for rejection of L-amino acids" evidence="2">
    <location>
        <begin position="137"/>
        <end position="138"/>
    </location>
</feature>
<comment type="catalytic activity">
    <reaction evidence="2">
        <text>a D-aminoacyl-tRNA + H2O = a tRNA + a D-alpha-amino acid + H(+)</text>
        <dbReference type="Rhea" id="RHEA:13953"/>
        <dbReference type="Rhea" id="RHEA-COMP:10123"/>
        <dbReference type="Rhea" id="RHEA-COMP:10124"/>
        <dbReference type="ChEBI" id="CHEBI:15377"/>
        <dbReference type="ChEBI" id="CHEBI:15378"/>
        <dbReference type="ChEBI" id="CHEBI:59871"/>
        <dbReference type="ChEBI" id="CHEBI:78442"/>
        <dbReference type="ChEBI" id="CHEBI:79333"/>
        <dbReference type="EC" id="3.1.1.96"/>
    </reaction>
</comment>
<evidence type="ECO:0000313" key="4">
    <source>
        <dbReference type="EMBL" id="PMP81720.1"/>
    </source>
</evidence>
<dbReference type="HAMAP" id="MF_00518">
    <property type="entry name" value="Deacylase_Dtd"/>
    <property type="match status" value="1"/>
</dbReference>
<comment type="function">
    <text evidence="2">An aminoacyl-tRNA editing enzyme that deacylates mischarged D-aminoacyl-tRNAs. Also deacylates mischarged glycyl-tRNA(Ala), protecting cells against glycine mischarging by AlaRS. Acts via tRNA-based rather than protein-based catalysis; rejects L-amino acids rather than detecting D-amino acids in the active site. By recycling D-aminoacyl-tRNA to D-amino acids and free tRNA molecules, this enzyme counteracts the toxicity associated with the formation of D-aminoacyl-tRNA entities in vivo and helps enforce protein L-homochirality.</text>
</comment>
<keyword evidence="2" id="KW-0694">RNA-binding</keyword>
<dbReference type="RefSeq" id="WP_416084932.1">
    <property type="nucleotide sequence ID" value="NZ_JBNATC010000014.1"/>
</dbReference>
<dbReference type="InterPro" id="IPR023509">
    <property type="entry name" value="DTD-like_sf"/>
</dbReference>
<comment type="similarity">
    <text evidence="1 2">Belongs to the DTD family.</text>
</comment>
<dbReference type="PANTHER" id="PTHR10472">
    <property type="entry name" value="D-TYROSYL-TRNA TYR DEACYLASE"/>
    <property type="match status" value="1"/>
</dbReference>
<evidence type="ECO:0000313" key="3">
    <source>
        <dbReference type="EMBL" id="PMP68793.1"/>
    </source>
</evidence>
<evidence type="ECO:0000256" key="1">
    <source>
        <dbReference type="ARBA" id="ARBA00009673"/>
    </source>
</evidence>
<dbReference type="GO" id="GO:0005737">
    <property type="term" value="C:cytoplasm"/>
    <property type="evidence" value="ECO:0007669"/>
    <property type="project" value="UniProtKB-SubCell"/>
</dbReference>